<gene>
    <name evidence="1" type="ORF">FH715_08300</name>
</gene>
<sequence length="60" mass="7020">MPTVIHMTRAEALRQREELLERAGLSYERLRERAEASALPLDQLLIWHTVEGLDYLLSEE</sequence>
<keyword evidence="2" id="KW-1185">Reference proteome</keyword>
<reference evidence="1 2" key="1">
    <citation type="submission" date="2019-06" db="EMBL/GenBank/DDBJ databases">
        <title>Draft genome of Streptomyces sedi sp. JCM16909.</title>
        <authorList>
            <person name="Klykleung N."/>
            <person name="Tanasupawat S."/>
            <person name="Kudo T."/>
            <person name="Yuki M."/>
            <person name="Ohkuma M."/>
        </authorList>
    </citation>
    <scope>NUCLEOTIDE SEQUENCE [LARGE SCALE GENOMIC DNA]</scope>
    <source>
        <strain evidence="1 2">JCM 16909</strain>
    </source>
</reference>
<dbReference type="EMBL" id="VDGT01000005">
    <property type="protein sequence ID" value="TNM31811.1"/>
    <property type="molecule type" value="Genomic_DNA"/>
</dbReference>
<organism evidence="1 2">
    <name type="scientific">Streptomyces sedi</name>
    <dbReference type="NCBI Taxonomy" id="555059"/>
    <lineage>
        <taxon>Bacteria</taxon>
        <taxon>Bacillati</taxon>
        <taxon>Actinomycetota</taxon>
        <taxon>Actinomycetes</taxon>
        <taxon>Kitasatosporales</taxon>
        <taxon>Streptomycetaceae</taxon>
        <taxon>Streptomyces</taxon>
    </lineage>
</organism>
<dbReference type="Proteomes" id="UP000311713">
    <property type="component" value="Unassembled WGS sequence"/>
</dbReference>
<accession>A0A5C4V7N5</accession>
<dbReference type="OrthoDB" id="4322515at2"/>
<name>A0A5C4V7N5_9ACTN</name>
<evidence type="ECO:0000313" key="1">
    <source>
        <dbReference type="EMBL" id="TNM31811.1"/>
    </source>
</evidence>
<dbReference type="AlphaFoldDB" id="A0A5C4V7N5"/>
<evidence type="ECO:0000313" key="2">
    <source>
        <dbReference type="Proteomes" id="UP000311713"/>
    </source>
</evidence>
<comment type="caution">
    <text evidence="1">The sequence shown here is derived from an EMBL/GenBank/DDBJ whole genome shotgun (WGS) entry which is preliminary data.</text>
</comment>
<proteinExistence type="predicted"/>
<protein>
    <submittedName>
        <fullName evidence="1">Uncharacterized protein</fullName>
    </submittedName>
</protein>